<dbReference type="EMBL" id="HBIA01004898">
    <property type="protein sequence ID" value="CAE0230800.1"/>
    <property type="molecule type" value="Transcribed_RNA"/>
</dbReference>
<protein>
    <submittedName>
        <fullName evidence="1">Uncharacterized protein</fullName>
    </submittedName>
</protein>
<accession>A0A7S3CKF6</accession>
<evidence type="ECO:0000313" key="1">
    <source>
        <dbReference type="EMBL" id="CAE0230800.1"/>
    </source>
</evidence>
<name>A0A7S3CKF6_9SPIT</name>
<proteinExistence type="predicted"/>
<gene>
    <name evidence="1" type="ORF">SRAS04492_LOCUS2594</name>
</gene>
<reference evidence="1" key="1">
    <citation type="submission" date="2021-01" db="EMBL/GenBank/DDBJ databases">
        <authorList>
            <person name="Corre E."/>
            <person name="Pelletier E."/>
            <person name="Niang G."/>
            <person name="Scheremetjew M."/>
            <person name="Finn R."/>
            <person name="Kale V."/>
            <person name="Holt S."/>
            <person name="Cochrane G."/>
            <person name="Meng A."/>
            <person name="Brown T."/>
            <person name="Cohen L."/>
        </authorList>
    </citation>
    <scope>NUCLEOTIDE SEQUENCE</scope>
    <source>
        <strain evidence="1">Ras09</strain>
    </source>
</reference>
<dbReference type="AlphaFoldDB" id="A0A7S3CKF6"/>
<sequence length="154" mass="17090">MSVQADVTGIERTLESDIQNGKHSDGYIKVCASWVYRLWKGEGAPESSNSFKDLNMSTSIFDSCGAYNKYTSDPIAKGSEYSSWSTALDFLEWYQVQHMNNFGIIIVDDLTSSKYERIQSQSNLNDFQCFNRASLLASSVLALLLAAVSSSLLV</sequence>
<organism evidence="1">
    <name type="scientific">Strombidium rassoulzadegani</name>
    <dbReference type="NCBI Taxonomy" id="1082188"/>
    <lineage>
        <taxon>Eukaryota</taxon>
        <taxon>Sar</taxon>
        <taxon>Alveolata</taxon>
        <taxon>Ciliophora</taxon>
        <taxon>Intramacronucleata</taxon>
        <taxon>Spirotrichea</taxon>
        <taxon>Oligotrichia</taxon>
        <taxon>Strombidiidae</taxon>
        <taxon>Strombidium</taxon>
    </lineage>
</organism>